<protein>
    <submittedName>
        <fullName evidence="1">Uncharacterized protein</fullName>
    </submittedName>
</protein>
<organism evidence="1 2">
    <name type="scientific">Salmonella phage SEN4</name>
    <dbReference type="NCBI Taxonomy" id="1647465"/>
    <lineage>
        <taxon>Viruses</taxon>
        <taxon>Duplodnaviria</taxon>
        <taxon>Heunggongvirae</taxon>
        <taxon>Uroviricota</taxon>
        <taxon>Caudoviricetes</taxon>
        <taxon>Peduoviridae</taxon>
        <taxon>Senquatrovirus</taxon>
        <taxon>Senquatrovirus SEN4</taxon>
    </lineage>
</organism>
<dbReference type="KEGG" id="vg:26644668"/>
<keyword evidence="2" id="KW-1185">Reference proteome</keyword>
<dbReference type="RefSeq" id="YP_009218810.1">
    <property type="nucleotide sequence ID" value="NC_029015.2"/>
</dbReference>
<dbReference type="EMBL" id="KT630645">
    <property type="protein sequence ID" value="ALF02285.1"/>
    <property type="molecule type" value="Genomic_DNA"/>
</dbReference>
<sequence>MRIRVEFNCEDGRATAEITGWRWCADEMIDFVGVLKERFFSAEQPVKVKVSLRVLHAIVRLEGHSSQQRFAPKQNQLPPRKP</sequence>
<dbReference type="Proteomes" id="UP000201962">
    <property type="component" value="Segment"/>
</dbReference>
<gene>
    <name evidence="1" type="ORF">SEN4_44</name>
</gene>
<dbReference type="GeneID" id="26644668"/>
<accession>A0A0M4S5R5</accession>
<name>A0A0M4S5R5_9CAUD</name>
<evidence type="ECO:0000313" key="2">
    <source>
        <dbReference type="Proteomes" id="UP000201962"/>
    </source>
</evidence>
<reference evidence="1 2" key="1">
    <citation type="submission" date="2016-11" db="EMBL/GenBank/DDBJ databases">
        <title>Phages of Salmonella enterica subsp. salamae and subsp. diarizonae: novel phages with a mosaic genome structure and activity against pathogenic S. enterica subsp. enterica isolates.</title>
        <authorList>
            <person name="Pastekova L."/>
            <person name="Bosak J."/>
            <person name="Dedicova D."/>
            <person name="Benada O."/>
            <person name="Smarda J."/>
            <person name="Smajs D."/>
        </authorList>
    </citation>
    <scope>NUCLEOTIDE SEQUENCE [LARGE SCALE GENOMIC DNA]</scope>
    <source>
        <strain evidence="1">SEN4</strain>
    </source>
</reference>
<proteinExistence type="predicted"/>
<evidence type="ECO:0000313" key="1">
    <source>
        <dbReference type="EMBL" id="ALF02285.1"/>
    </source>
</evidence>